<dbReference type="KEGG" id="ned:HUN01_16415"/>
<sequence>MKRFLKFSIALASLTISSFPANAQISESVSKNIRFFITSEKLLIAANIQSGSACSLNQGISITKMSGFKTINRDNGNVRISGKVESFLSMKKNQLSPVSGKFQTNARVRSADWLIRNTEYFPEFLSQMEDCTTEGGLKRMQLDAPSP</sequence>
<gene>
    <name evidence="2" type="ORF">HUN01_16415</name>
</gene>
<proteinExistence type="predicted"/>
<evidence type="ECO:0000256" key="1">
    <source>
        <dbReference type="SAM" id="SignalP"/>
    </source>
</evidence>
<reference evidence="3" key="1">
    <citation type="submission" date="2020-06" db="EMBL/GenBank/DDBJ databases">
        <title>Nostoc edaphicum CCNP1411 genome.</title>
        <authorList>
            <person name="Fidor A."/>
            <person name="Grabski M."/>
            <person name="Gawor J."/>
            <person name="Gromadka R."/>
            <person name="Wegrzyn G."/>
            <person name="Mazur-Marzec H."/>
        </authorList>
    </citation>
    <scope>NUCLEOTIDE SEQUENCE [LARGE SCALE GENOMIC DNA]</scope>
    <source>
        <strain evidence="3">CCNP1411</strain>
    </source>
</reference>
<protein>
    <recommendedName>
        <fullName evidence="4">Pentapeptide repeat-containing protein</fullName>
    </recommendedName>
</protein>
<keyword evidence="3" id="KW-1185">Reference proteome</keyword>
<evidence type="ECO:0008006" key="4">
    <source>
        <dbReference type="Google" id="ProtNLM"/>
    </source>
</evidence>
<keyword evidence="1" id="KW-0732">Signal</keyword>
<evidence type="ECO:0000313" key="2">
    <source>
        <dbReference type="EMBL" id="QMS89086.1"/>
    </source>
</evidence>
<organism evidence="2 3">
    <name type="scientific">Nostoc edaphicum CCNP1411</name>
    <dbReference type="NCBI Taxonomy" id="1472755"/>
    <lineage>
        <taxon>Bacteria</taxon>
        <taxon>Bacillati</taxon>
        <taxon>Cyanobacteriota</taxon>
        <taxon>Cyanophyceae</taxon>
        <taxon>Nostocales</taxon>
        <taxon>Nostocaceae</taxon>
        <taxon>Nostoc</taxon>
    </lineage>
</organism>
<feature type="chain" id="PRO_5028990666" description="Pentapeptide repeat-containing protein" evidence="1">
    <location>
        <begin position="24"/>
        <end position="147"/>
    </location>
</feature>
<feature type="signal peptide" evidence="1">
    <location>
        <begin position="1"/>
        <end position="23"/>
    </location>
</feature>
<name>A0A7D7R3Y9_9NOSO</name>
<dbReference type="EMBL" id="CP054698">
    <property type="protein sequence ID" value="QMS89086.1"/>
    <property type="molecule type" value="Genomic_DNA"/>
</dbReference>
<accession>A0A7D7R3Y9</accession>
<evidence type="ECO:0000313" key="3">
    <source>
        <dbReference type="Proteomes" id="UP000514713"/>
    </source>
</evidence>
<dbReference type="AlphaFoldDB" id="A0A7D7R3Y9"/>
<dbReference type="Proteomes" id="UP000514713">
    <property type="component" value="Chromosome"/>
</dbReference>